<proteinExistence type="predicted"/>
<dbReference type="InterPro" id="IPR014729">
    <property type="entry name" value="Rossmann-like_a/b/a_fold"/>
</dbReference>
<dbReference type="Pfam" id="PF00582">
    <property type="entry name" value="Usp"/>
    <property type="match status" value="1"/>
</dbReference>
<protein>
    <submittedName>
        <fullName evidence="3">Universal stress protein</fullName>
    </submittedName>
</protein>
<evidence type="ECO:0000313" key="4">
    <source>
        <dbReference type="Proteomes" id="UP001597139"/>
    </source>
</evidence>
<gene>
    <name evidence="3" type="ORF">ACFSAU_08635</name>
</gene>
<reference evidence="3 4" key="1">
    <citation type="journal article" date="2019" name="Int. J. Syst. Evol. Microbiol.">
        <title>The Global Catalogue of Microorganisms (GCM) 10K type strain sequencing project: providing services to taxonomists for standard genome sequencing and annotation.</title>
        <authorList>
            <consortium name="The Broad Institute Genomics Platform"/>
            <consortium name="The Broad Institute Genome Sequencing Center for Infectious Disease"/>
            <person name="Wu L."/>
            <person name="Ma J."/>
        </authorList>
    </citation>
    <scope>NUCLEOTIDE SEQUENCE [LARGE SCALE GENOMIC DNA]</scope>
    <source>
        <strain evidence="3 4">CGMCC 1.12859</strain>
    </source>
</reference>
<accession>A0ABD6BSH8</accession>
<name>A0ABD6BSH8_9EURY</name>
<evidence type="ECO:0000256" key="1">
    <source>
        <dbReference type="SAM" id="MobiDB-lite"/>
    </source>
</evidence>
<dbReference type="Gene3D" id="3.40.50.620">
    <property type="entry name" value="HUPs"/>
    <property type="match status" value="1"/>
</dbReference>
<evidence type="ECO:0000259" key="2">
    <source>
        <dbReference type="Pfam" id="PF00582"/>
    </source>
</evidence>
<feature type="region of interest" description="Disordered" evidence="1">
    <location>
        <begin position="149"/>
        <end position="170"/>
    </location>
</feature>
<organism evidence="3 4">
    <name type="scientific">Halolamina litorea</name>
    <dbReference type="NCBI Taxonomy" id="1515593"/>
    <lineage>
        <taxon>Archaea</taxon>
        <taxon>Methanobacteriati</taxon>
        <taxon>Methanobacteriota</taxon>
        <taxon>Stenosarchaea group</taxon>
        <taxon>Halobacteria</taxon>
        <taxon>Halobacteriales</taxon>
        <taxon>Haloferacaceae</taxon>
    </lineage>
</organism>
<keyword evidence="4" id="KW-1185">Reference proteome</keyword>
<dbReference type="EMBL" id="JBHUCZ010000006">
    <property type="protein sequence ID" value="MFD1567559.1"/>
    <property type="molecule type" value="Genomic_DNA"/>
</dbReference>
<comment type="caution">
    <text evidence="3">The sequence shown here is derived from an EMBL/GenBank/DDBJ whole genome shotgun (WGS) entry which is preliminary data.</text>
</comment>
<sequence length="170" mass="18350">MTLVVPFDGSELAEAALVRAVEFDAVFEEGVVAVSVVPRADVTHAREVGLLDADESFDVETVVERLHKRVDALAPRAEFQYEVVGKHASAGTIAKHVRRAARKADASLVVLGSENAGHLTVSVTSVGGSIASDDAYDVLIVRNRSPSKVDRVKESSPHTTFYEGERNRPR</sequence>
<evidence type="ECO:0000313" key="3">
    <source>
        <dbReference type="EMBL" id="MFD1567559.1"/>
    </source>
</evidence>
<feature type="domain" description="UspA" evidence="2">
    <location>
        <begin position="2"/>
        <end position="142"/>
    </location>
</feature>
<dbReference type="Proteomes" id="UP001597139">
    <property type="component" value="Unassembled WGS sequence"/>
</dbReference>
<dbReference type="RefSeq" id="WP_267647339.1">
    <property type="nucleotide sequence ID" value="NZ_JANHGR010000002.1"/>
</dbReference>
<dbReference type="CDD" id="cd00293">
    <property type="entry name" value="USP-like"/>
    <property type="match status" value="1"/>
</dbReference>
<dbReference type="InterPro" id="IPR006016">
    <property type="entry name" value="UspA"/>
</dbReference>
<dbReference type="SUPFAM" id="SSF52402">
    <property type="entry name" value="Adenine nucleotide alpha hydrolases-like"/>
    <property type="match status" value="1"/>
</dbReference>
<dbReference type="AlphaFoldDB" id="A0ABD6BSH8"/>